<evidence type="ECO:0000313" key="1">
    <source>
        <dbReference type="EMBL" id="RJO71456.1"/>
    </source>
</evidence>
<gene>
    <name evidence="1" type="ORF">D5S18_25150</name>
</gene>
<sequence>MIFREHERAQVRAALVDAATADDRITAVAMTGSAALGREDRWSDIDLALRLAADADEPALVADWTERMYRDLDAVDHLDVYRGDIRFRVFLCADTLQVDLAFWTTAPEFGTLPAFRLLFGDGDPHPARPAPDAGQVIGVAWLHALHARSSIARGRVWQAHHMLNGLREQVLVLACLHHGVNPVQGRGHDDLPADLLGILEPTLITELSPTGLRSALAALVSSLLTEIHHIEPERAQRLSAPLHALTA</sequence>
<dbReference type="RefSeq" id="WP_120043568.1">
    <property type="nucleotide sequence ID" value="NZ_QZFU01000033.1"/>
</dbReference>
<dbReference type="InterPro" id="IPR043519">
    <property type="entry name" value="NT_sf"/>
</dbReference>
<keyword evidence="2" id="KW-1185">Reference proteome</keyword>
<dbReference type="OrthoDB" id="5069422at2"/>
<dbReference type="SUPFAM" id="SSF81301">
    <property type="entry name" value="Nucleotidyltransferase"/>
    <property type="match status" value="1"/>
</dbReference>
<keyword evidence="1" id="KW-0808">Transferase</keyword>
<accession>A0A3A4K9C3</accession>
<reference evidence="1 2" key="1">
    <citation type="submission" date="2018-09" db="EMBL/GenBank/DDBJ databases">
        <title>YIM PH21274 draft genome.</title>
        <authorList>
            <person name="Miao C."/>
        </authorList>
    </citation>
    <scope>NUCLEOTIDE SEQUENCE [LARGE SCALE GENOMIC DNA]</scope>
    <source>
        <strain evidence="1 2">YIM PH 21724</strain>
    </source>
</reference>
<dbReference type="AlphaFoldDB" id="A0A3A4K9C3"/>
<organism evidence="1 2">
    <name type="scientific">Nocardia panacis</name>
    <dbReference type="NCBI Taxonomy" id="2340916"/>
    <lineage>
        <taxon>Bacteria</taxon>
        <taxon>Bacillati</taxon>
        <taxon>Actinomycetota</taxon>
        <taxon>Actinomycetes</taxon>
        <taxon>Mycobacteriales</taxon>
        <taxon>Nocardiaceae</taxon>
        <taxon>Nocardia</taxon>
    </lineage>
</organism>
<evidence type="ECO:0000313" key="2">
    <source>
        <dbReference type="Proteomes" id="UP000266677"/>
    </source>
</evidence>
<dbReference type="EMBL" id="QZFU01000033">
    <property type="protein sequence ID" value="RJO71456.1"/>
    <property type="molecule type" value="Genomic_DNA"/>
</dbReference>
<protein>
    <submittedName>
        <fullName evidence="1">Nucleotidyltransferase domain-containing protein</fullName>
    </submittedName>
</protein>
<dbReference type="GO" id="GO:0016740">
    <property type="term" value="F:transferase activity"/>
    <property type="evidence" value="ECO:0007669"/>
    <property type="project" value="UniProtKB-KW"/>
</dbReference>
<dbReference type="Proteomes" id="UP000266677">
    <property type="component" value="Unassembled WGS sequence"/>
</dbReference>
<proteinExistence type="predicted"/>
<comment type="caution">
    <text evidence="1">The sequence shown here is derived from an EMBL/GenBank/DDBJ whole genome shotgun (WGS) entry which is preliminary data.</text>
</comment>
<dbReference type="Gene3D" id="3.30.460.10">
    <property type="entry name" value="Beta Polymerase, domain 2"/>
    <property type="match status" value="1"/>
</dbReference>
<name>A0A3A4K9C3_9NOCA</name>